<dbReference type="InterPro" id="IPR022655">
    <property type="entry name" value="DUF1553"/>
</dbReference>
<dbReference type="PANTHER" id="PTHR35889">
    <property type="entry name" value="CYCLOINULO-OLIGOSACCHARIDE FRUCTANOTRANSFERASE-RELATED"/>
    <property type="match status" value="1"/>
</dbReference>
<dbReference type="Pfam" id="PF07583">
    <property type="entry name" value="PSCyt2"/>
    <property type="match status" value="1"/>
</dbReference>
<dbReference type="InterPro" id="IPR011429">
    <property type="entry name" value="Cyt_c_Planctomycete-type"/>
</dbReference>
<evidence type="ECO:0000259" key="2">
    <source>
        <dbReference type="Pfam" id="PF07587"/>
    </source>
</evidence>
<dbReference type="PROSITE" id="PS51257">
    <property type="entry name" value="PROKAR_LIPOPROTEIN"/>
    <property type="match status" value="1"/>
</dbReference>
<organism evidence="4 5">
    <name type="scientific">Splendidivirga corallicola</name>
    <dbReference type="NCBI Taxonomy" id="3051826"/>
    <lineage>
        <taxon>Bacteria</taxon>
        <taxon>Pseudomonadati</taxon>
        <taxon>Bacteroidota</taxon>
        <taxon>Cytophagia</taxon>
        <taxon>Cytophagales</taxon>
        <taxon>Splendidivirgaceae</taxon>
        <taxon>Splendidivirga</taxon>
    </lineage>
</organism>
<gene>
    <name evidence="4" type="ORF">QQ008_29325</name>
</gene>
<reference evidence="4" key="1">
    <citation type="submission" date="2023-06" db="EMBL/GenBank/DDBJ databases">
        <title>Genomic of Parafulvivirga corallium.</title>
        <authorList>
            <person name="Wang G."/>
        </authorList>
    </citation>
    <scope>NUCLEOTIDE SEQUENCE</scope>
    <source>
        <strain evidence="4">BMA10</strain>
    </source>
</reference>
<sequence length="755" mass="86478">MKSIFKITCLFFGGMLVFSCAIEEEEQAIDFNEDIRPILNAKCISCHGGVKKSGGFSVLFREEALAVTESGKPAIIPGQPENSEFIRRIRHTDPEQRMPMDAPPLEEKEIALLEKWITEGAKWKDHWAYVKPEPVTLPQVEDESWEQNEIDRFVLAKLEERNLTPNEEADCATLIRRLSLDLTGLPPTIEEISDFCQDTSQDAYEKVVDRLLRSPHFGERWASMWLDLARYADSKGYEKDGHREIWKYRDWVIDAFNKDLPFDQFTIDQLAGDLLPEPTKDQIIATAFHRNTMNNDEGGTDDEEFRVAAVLDRVSTTWEVWQGTTFACVQCHSHPYDPFKLEEFYEFYAFFNNTEDADRPSEQPWIEVYTKEQEKELESLKSWISGFNSSADDDVELRQKKAMLASIKPSTLPIMKELSQEKSRRTHVFERGNWLMHGKEVSPGVPASMPELPVDVPVNRLGMAKWLVSTANPLTARVTVNRFWAQLFGKGIVETQEDFGSLGQKPTHPMLLDWLARHFMLEQGWSMKRLLKLMVMSTTYKQSSHVDADLLEADPYNLWLARGVRVRLSAEQVRDQALAVSGLLSEKMFGPSVMPPQPEGIWQVVYNGKQWETSQGDDRYRRAMYTYWRRTSPYPSMVSFDRPSHEFCVSRRINTNTPLQALVTLNDPVYLEAAGALAKKMIQQSPDLDGQIIHGYQRALGHEPSGRVLGVLKGLYQDAIEQFKKDNVKGNALKEEALIVVSNAIMNLDEFVMKQ</sequence>
<proteinExistence type="predicted"/>
<dbReference type="Proteomes" id="UP001172082">
    <property type="component" value="Unassembled WGS sequence"/>
</dbReference>
<dbReference type="EMBL" id="JAUJEA010000020">
    <property type="protein sequence ID" value="MDN5205521.1"/>
    <property type="molecule type" value="Genomic_DNA"/>
</dbReference>
<feature type="domain" description="Cytochrome C Planctomycete-type" evidence="3">
    <location>
        <begin position="43"/>
        <end position="99"/>
    </location>
</feature>
<evidence type="ECO:0000259" key="1">
    <source>
        <dbReference type="Pfam" id="PF07583"/>
    </source>
</evidence>
<protein>
    <submittedName>
        <fullName evidence="4">PSD1 and planctomycete cytochrome C domain-containing protein</fullName>
    </submittedName>
</protein>
<comment type="caution">
    <text evidence="4">The sequence shown here is derived from an EMBL/GenBank/DDBJ whole genome shotgun (WGS) entry which is preliminary data.</text>
</comment>
<name>A0ABT8KXI4_9BACT</name>
<dbReference type="PANTHER" id="PTHR35889:SF3">
    <property type="entry name" value="F-BOX DOMAIN-CONTAINING PROTEIN"/>
    <property type="match status" value="1"/>
</dbReference>
<keyword evidence="5" id="KW-1185">Reference proteome</keyword>
<feature type="domain" description="DUF1549" evidence="1">
    <location>
        <begin position="149"/>
        <end position="355"/>
    </location>
</feature>
<accession>A0ABT8KXI4</accession>
<dbReference type="RefSeq" id="WP_346755543.1">
    <property type="nucleotide sequence ID" value="NZ_JAUJEA010000020.1"/>
</dbReference>
<evidence type="ECO:0000313" key="5">
    <source>
        <dbReference type="Proteomes" id="UP001172082"/>
    </source>
</evidence>
<evidence type="ECO:0000313" key="4">
    <source>
        <dbReference type="EMBL" id="MDN5205521.1"/>
    </source>
</evidence>
<dbReference type="Pfam" id="PF07587">
    <property type="entry name" value="PSD1"/>
    <property type="match status" value="1"/>
</dbReference>
<dbReference type="InterPro" id="IPR011444">
    <property type="entry name" value="DUF1549"/>
</dbReference>
<feature type="domain" description="DUF1553" evidence="2">
    <location>
        <begin position="459"/>
        <end position="708"/>
    </location>
</feature>
<evidence type="ECO:0000259" key="3">
    <source>
        <dbReference type="Pfam" id="PF07635"/>
    </source>
</evidence>
<dbReference type="Pfam" id="PF07635">
    <property type="entry name" value="PSCyt1"/>
    <property type="match status" value="1"/>
</dbReference>